<feature type="region of interest" description="Disordered" evidence="7">
    <location>
        <begin position="1"/>
        <end position="113"/>
    </location>
</feature>
<dbReference type="Pfam" id="PF03914">
    <property type="entry name" value="CBF"/>
    <property type="match status" value="1"/>
</dbReference>
<evidence type="ECO:0000256" key="4">
    <source>
        <dbReference type="ARBA" id="ARBA00023242"/>
    </source>
</evidence>
<dbReference type="InterPro" id="IPR016903">
    <property type="entry name" value="Nucleolar_cplx-assoc_3"/>
</dbReference>
<comment type="similarity">
    <text evidence="2">Belongs to the CBF/MAK21 family.</text>
</comment>
<evidence type="ECO:0000259" key="9">
    <source>
        <dbReference type="Pfam" id="PF07540"/>
    </source>
</evidence>
<evidence type="ECO:0000256" key="7">
    <source>
        <dbReference type="SAM" id="MobiDB-lite"/>
    </source>
</evidence>
<feature type="compositionally biased region" description="Acidic residues" evidence="7">
    <location>
        <begin position="161"/>
        <end position="174"/>
    </location>
</feature>
<evidence type="ECO:0000313" key="12">
    <source>
        <dbReference type="Proteomes" id="UP000663833"/>
    </source>
</evidence>
<dbReference type="EMBL" id="CAJNYD010000329">
    <property type="protein sequence ID" value="CAF3245850.1"/>
    <property type="molecule type" value="Genomic_DNA"/>
</dbReference>
<keyword evidence="3" id="KW-0175">Coiled coil</keyword>
<dbReference type="Proteomes" id="UP000663833">
    <property type="component" value="Unassembled WGS sequence"/>
</dbReference>
<feature type="compositionally biased region" description="Low complexity" evidence="7">
    <location>
        <begin position="55"/>
        <end position="72"/>
    </location>
</feature>
<sequence length="757" mass="87842">MAKPSKKAAKPKTRSKMTREKKKQGPVGKASKQEKKFHRKVKFNVPLKKNPSVYQKNKPQPKKQQQQQQQQNLTMESDKNGYDADDDNLILPLDMLSDEEPEQINIPTDDEDEDNELIESYELLPRSSFNKTNQQRPLLPIKTDRGQLIAQSAPVVVQQEIQDDDDDDEEDADDKMDSMLSAAPSEPSKPVSIIELIAERDRKLNETKQTIVNLCDLIMKSPYEEISNLKQLRLLLNLGDPLISMTVRKLTMLSLVELFRDIVPGYRIRSLKEQTKDDNEEIKNSKKEKYSHKENLSKDVKVIRHFEQTLLKHYQHFLHFLEQCAKKSLPENHLAKNKHKQLKTIPASKLNLGHLAIQCLCKLLTHLHNFNFRTNLLNVVVQFMASSDLAVREECCSCIASLLHDDRAGELSLEVVRFVTRLLKTRSYAVEPCVLNVFLSLNIREISPIEEKKIEKATKPDYRAQKLSRRDRRQHKEKQELNKLLENKTLANRQDHRIKINRQIVELIFLNYFRLLKRRLNLRLMPSVCEGLAKFANLINIEYMDDLIACYYDELSSEKTGLNQRAKFHCLITVFSILNRQQVLIHIDPQRFYALFYSLLLPCPSDTDIDLVVKLIQMMLLDRYKQLSKNKLLAFVKRLLTMVLHLQSSKSVSAILVMIKALLTISPLVTEQLYDNEFSGSGIRYLWDLDDPEYCNSQNATLYELILLKKTSDKHVRQQCEEILNGKFQSDTHVLRSCQQNALAYLQTADNNQLPEK</sequence>
<feature type="compositionally biased region" description="Basic residues" evidence="7">
    <location>
        <begin position="1"/>
        <end position="24"/>
    </location>
</feature>
<feature type="domain" description="CCAAT-binding factor" evidence="8">
    <location>
        <begin position="569"/>
        <end position="717"/>
    </location>
</feature>
<name>A0A817REV1_9BILA</name>
<reference evidence="10" key="1">
    <citation type="submission" date="2021-02" db="EMBL/GenBank/DDBJ databases">
        <authorList>
            <person name="Nowell W R."/>
        </authorList>
    </citation>
    <scope>NUCLEOTIDE SEQUENCE</scope>
</reference>
<dbReference type="SUPFAM" id="SSF48371">
    <property type="entry name" value="ARM repeat"/>
    <property type="match status" value="1"/>
</dbReference>
<protein>
    <recommendedName>
        <fullName evidence="6">NOC3-like protein</fullName>
    </recommendedName>
    <alternativeName>
        <fullName evidence="5">Nucleolar complex-associated protein 3-like protein</fullName>
    </alternativeName>
</protein>
<dbReference type="EMBL" id="CAJOBO010003453">
    <property type="protein sequence ID" value="CAF4493152.1"/>
    <property type="molecule type" value="Genomic_DNA"/>
</dbReference>
<organism evidence="10 12">
    <name type="scientific">Rotaria socialis</name>
    <dbReference type="NCBI Taxonomy" id="392032"/>
    <lineage>
        <taxon>Eukaryota</taxon>
        <taxon>Metazoa</taxon>
        <taxon>Spiralia</taxon>
        <taxon>Gnathifera</taxon>
        <taxon>Rotifera</taxon>
        <taxon>Eurotatoria</taxon>
        <taxon>Bdelloidea</taxon>
        <taxon>Philodinida</taxon>
        <taxon>Philodinidae</taxon>
        <taxon>Rotaria</taxon>
    </lineage>
</organism>
<dbReference type="PANTHER" id="PTHR14428:SF5">
    <property type="entry name" value="NUCLEOLAR COMPLEX PROTEIN 3 HOMOLOG"/>
    <property type="match status" value="1"/>
</dbReference>
<dbReference type="InterPro" id="IPR005612">
    <property type="entry name" value="CCAAT-binding_factor"/>
</dbReference>
<comment type="caution">
    <text evidence="10">The sequence shown here is derived from an EMBL/GenBank/DDBJ whole genome shotgun (WGS) entry which is preliminary data.</text>
</comment>
<evidence type="ECO:0000259" key="8">
    <source>
        <dbReference type="Pfam" id="PF03914"/>
    </source>
</evidence>
<evidence type="ECO:0000256" key="2">
    <source>
        <dbReference type="ARBA" id="ARBA00007797"/>
    </source>
</evidence>
<evidence type="ECO:0000313" key="11">
    <source>
        <dbReference type="EMBL" id="CAF4493152.1"/>
    </source>
</evidence>
<evidence type="ECO:0000256" key="6">
    <source>
        <dbReference type="ARBA" id="ARBA00032937"/>
    </source>
</evidence>
<proteinExistence type="inferred from homology"/>
<evidence type="ECO:0000256" key="5">
    <source>
        <dbReference type="ARBA" id="ARBA00032701"/>
    </source>
</evidence>
<feature type="region of interest" description="Disordered" evidence="7">
    <location>
        <begin position="157"/>
        <end position="186"/>
    </location>
</feature>
<dbReference type="InterPro" id="IPR016024">
    <property type="entry name" value="ARM-type_fold"/>
</dbReference>
<evidence type="ECO:0000256" key="1">
    <source>
        <dbReference type="ARBA" id="ARBA00004604"/>
    </source>
</evidence>
<evidence type="ECO:0000256" key="3">
    <source>
        <dbReference type="ARBA" id="ARBA00023054"/>
    </source>
</evidence>
<dbReference type="GO" id="GO:0005730">
    <property type="term" value="C:nucleolus"/>
    <property type="evidence" value="ECO:0007669"/>
    <property type="project" value="UniProtKB-SubCell"/>
</dbReference>
<dbReference type="PANTHER" id="PTHR14428">
    <property type="entry name" value="NUCLEOLAR COMPLEX PROTEIN 3"/>
    <property type="match status" value="1"/>
</dbReference>
<dbReference type="GO" id="GO:0006270">
    <property type="term" value="P:DNA replication initiation"/>
    <property type="evidence" value="ECO:0007669"/>
    <property type="project" value="TreeGrafter"/>
</dbReference>
<comment type="subcellular location">
    <subcellularLocation>
        <location evidence="1">Nucleus</location>
        <location evidence="1">Nucleolus</location>
    </subcellularLocation>
</comment>
<dbReference type="AlphaFoldDB" id="A0A817REV1"/>
<dbReference type="Pfam" id="PF07540">
    <property type="entry name" value="NOC3p"/>
    <property type="match status" value="1"/>
</dbReference>
<feature type="compositionally biased region" description="Acidic residues" evidence="7">
    <location>
        <begin position="96"/>
        <end position="113"/>
    </location>
</feature>
<keyword evidence="4" id="KW-0539">Nucleus</keyword>
<dbReference type="GO" id="GO:0003682">
    <property type="term" value="F:chromatin binding"/>
    <property type="evidence" value="ECO:0007669"/>
    <property type="project" value="TreeGrafter"/>
</dbReference>
<accession>A0A817REV1</accession>
<feature type="domain" description="Nucleolar complex-associated protein 3 N-terminal" evidence="9">
    <location>
        <begin position="207"/>
        <end position="317"/>
    </location>
</feature>
<evidence type="ECO:0000313" key="10">
    <source>
        <dbReference type="EMBL" id="CAF3245850.1"/>
    </source>
</evidence>
<gene>
    <name evidence="11" type="ORF">HFQ381_LOCUS27190</name>
    <name evidence="10" type="ORF">LUA448_LOCUS4538</name>
</gene>
<dbReference type="Proteomes" id="UP000663851">
    <property type="component" value="Unassembled WGS sequence"/>
</dbReference>
<dbReference type="InterPro" id="IPR011501">
    <property type="entry name" value="Noc3_N"/>
</dbReference>